<dbReference type="InterPro" id="IPR006201">
    <property type="entry name" value="Neur_channel"/>
</dbReference>
<dbReference type="Proteomes" id="UP000663870">
    <property type="component" value="Unassembled WGS sequence"/>
</dbReference>
<evidence type="ECO:0000256" key="3">
    <source>
        <dbReference type="ARBA" id="ARBA00022989"/>
    </source>
</evidence>
<feature type="compositionally biased region" description="Polar residues" evidence="5">
    <location>
        <begin position="513"/>
        <end position="522"/>
    </location>
</feature>
<feature type="region of interest" description="Disordered" evidence="5">
    <location>
        <begin position="499"/>
        <end position="526"/>
    </location>
</feature>
<evidence type="ECO:0000256" key="4">
    <source>
        <dbReference type="ARBA" id="ARBA00023136"/>
    </source>
</evidence>
<evidence type="ECO:0000313" key="8">
    <source>
        <dbReference type="EMBL" id="CAF0914245.1"/>
    </source>
</evidence>
<dbReference type="InterPro" id="IPR036734">
    <property type="entry name" value="Neur_chan_lig-bd_sf"/>
</dbReference>
<organism evidence="8 10">
    <name type="scientific">Rotaria sordida</name>
    <dbReference type="NCBI Taxonomy" id="392033"/>
    <lineage>
        <taxon>Eukaryota</taxon>
        <taxon>Metazoa</taxon>
        <taxon>Spiralia</taxon>
        <taxon>Gnathifera</taxon>
        <taxon>Rotifera</taxon>
        <taxon>Eurotatoria</taxon>
        <taxon>Bdelloidea</taxon>
        <taxon>Philodinida</taxon>
        <taxon>Philodinidae</taxon>
        <taxon>Rotaria</taxon>
    </lineage>
</organism>
<reference evidence="8" key="1">
    <citation type="submission" date="2021-02" db="EMBL/GenBank/DDBJ databases">
        <authorList>
            <person name="Nowell W R."/>
        </authorList>
    </citation>
    <scope>NUCLEOTIDE SEQUENCE</scope>
</reference>
<dbReference type="GO" id="GO:0005230">
    <property type="term" value="F:extracellular ligand-gated monoatomic ion channel activity"/>
    <property type="evidence" value="ECO:0007669"/>
    <property type="project" value="InterPro"/>
</dbReference>
<dbReference type="EMBL" id="CAJNOL010000407">
    <property type="protein sequence ID" value="CAF1050488.1"/>
    <property type="molecule type" value="Genomic_DNA"/>
</dbReference>
<gene>
    <name evidence="9" type="ORF">JXQ802_LOCUS16630</name>
    <name evidence="8" type="ORF">PYM288_LOCUS10187</name>
</gene>
<feature type="domain" description="Neurotransmitter-gated ion-channel ligand-binding" evidence="7">
    <location>
        <begin position="94"/>
        <end position="248"/>
    </location>
</feature>
<dbReference type="InterPro" id="IPR036719">
    <property type="entry name" value="Neuro-gated_channel_TM_sf"/>
</dbReference>
<comment type="caution">
    <text evidence="8">The sequence shown here is derived from an EMBL/GenBank/DDBJ whole genome shotgun (WGS) entry which is preliminary data.</text>
</comment>
<dbReference type="GO" id="GO:0016020">
    <property type="term" value="C:membrane"/>
    <property type="evidence" value="ECO:0007669"/>
    <property type="project" value="UniProtKB-SubCell"/>
</dbReference>
<dbReference type="Proteomes" id="UP000663854">
    <property type="component" value="Unassembled WGS sequence"/>
</dbReference>
<dbReference type="Gene3D" id="2.70.170.10">
    <property type="entry name" value="Neurotransmitter-gated ion-channel ligand-binding domain"/>
    <property type="match status" value="1"/>
</dbReference>
<dbReference type="EMBL" id="CAJNOH010000157">
    <property type="protein sequence ID" value="CAF0914245.1"/>
    <property type="molecule type" value="Genomic_DNA"/>
</dbReference>
<feature type="transmembrane region" description="Helical" evidence="6">
    <location>
        <begin position="376"/>
        <end position="400"/>
    </location>
</feature>
<evidence type="ECO:0000256" key="2">
    <source>
        <dbReference type="ARBA" id="ARBA00022692"/>
    </source>
</evidence>
<dbReference type="SUPFAM" id="SSF90112">
    <property type="entry name" value="Neurotransmitter-gated ion-channel transmembrane pore"/>
    <property type="match status" value="1"/>
</dbReference>
<protein>
    <recommendedName>
        <fullName evidence="7">Neurotransmitter-gated ion-channel ligand-binding domain-containing protein</fullName>
    </recommendedName>
</protein>
<dbReference type="InterPro" id="IPR038050">
    <property type="entry name" value="Neuro_actylchol_rec"/>
</dbReference>
<evidence type="ECO:0000256" key="1">
    <source>
        <dbReference type="ARBA" id="ARBA00004141"/>
    </source>
</evidence>
<feature type="transmembrane region" description="Helical" evidence="6">
    <location>
        <begin position="344"/>
        <end position="364"/>
    </location>
</feature>
<keyword evidence="4 6" id="KW-0472">Membrane</keyword>
<feature type="transmembrane region" description="Helical" evidence="6">
    <location>
        <begin position="312"/>
        <end position="332"/>
    </location>
</feature>
<keyword evidence="2 6" id="KW-0812">Transmembrane</keyword>
<dbReference type="InterPro" id="IPR006202">
    <property type="entry name" value="Neur_chan_lig-bd"/>
</dbReference>
<evidence type="ECO:0000256" key="5">
    <source>
        <dbReference type="SAM" id="MobiDB-lite"/>
    </source>
</evidence>
<dbReference type="SUPFAM" id="SSF63712">
    <property type="entry name" value="Nicotinic receptor ligand binding domain-like"/>
    <property type="match status" value="1"/>
</dbReference>
<evidence type="ECO:0000313" key="10">
    <source>
        <dbReference type="Proteomes" id="UP000663854"/>
    </source>
</evidence>
<evidence type="ECO:0000313" key="9">
    <source>
        <dbReference type="EMBL" id="CAF1050488.1"/>
    </source>
</evidence>
<comment type="subcellular location">
    <subcellularLocation>
        <location evidence="1">Membrane</location>
        <topology evidence="1">Multi-pass membrane protein</topology>
    </subcellularLocation>
</comment>
<accession>A0A814ALF8</accession>
<dbReference type="AlphaFoldDB" id="A0A814ALF8"/>
<name>A0A814ALF8_9BILA</name>
<feature type="transmembrane region" description="Helical" evidence="6">
    <location>
        <begin position="285"/>
        <end position="306"/>
    </location>
</feature>
<evidence type="ECO:0000256" key="6">
    <source>
        <dbReference type="SAM" id="Phobius"/>
    </source>
</evidence>
<proteinExistence type="predicted"/>
<dbReference type="GO" id="GO:0004888">
    <property type="term" value="F:transmembrane signaling receptor activity"/>
    <property type="evidence" value="ECO:0007669"/>
    <property type="project" value="InterPro"/>
</dbReference>
<dbReference type="Gene3D" id="1.20.58.390">
    <property type="entry name" value="Neurotransmitter-gated ion-channel transmembrane domain"/>
    <property type="match status" value="1"/>
</dbReference>
<dbReference type="PANTHER" id="PTHR18945">
    <property type="entry name" value="NEUROTRANSMITTER GATED ION CHANNEL"/>
    <property type="match status" value="1"/>
</dbReference>
<dbReference type="FunFam" id="2.70.170.10:FF:000053">
    <property type="entry name" value="Predicted protein"/>
    <property type="match status" value="1"/>
</dbReference>
<evidence type="ECO:0000313" key="11">
    <source>
        <dbReference type="Proteomes" id="UP000663870"/>
    </source>
</evidence>
<dbReference type="Pfam" id="PF02931">
    <property type="entry name" value="Neur_chan_LBD"/>
    <property type="match status" value="1"/>
</dbReference>
<keyword evidence="11" id="KW-1185">Reference proteome</keyword>
<evidence type="ECO:0000259" key="7">
    <source>
        <dbReference type="Pfam" id="PF02931"/>
    </source>
</evidence>
<sequence length="552" mass="63556">MNLYWNGTETTYTLSSPLSSSSTQQYLTAKRCHSAQPSSSTSTVDLRELTNTLQELNNHFKRNLKLLTDIKDQIVKVCEKQEARLVDDNSGVHKLERVTVELRLVFLKIGEIDTLKEQFQAEAFIQARWYEPSLKGTDIDCFDANKFWNPLLYIDNSVGDFKNDVWHKVVYDGTDTPMIYEMRKIKGVFLENLELNDFPVDVQDLSITISTTRTVNEVSLIADTHQLSAINTHAFIDQQEWRLHEHVETSTKLISSPFTPSQNQHPAFSATCHAARRPGYFYWNVYFLIFFITVMAFATFSVTYNLPQNRLQLSFTLLLTAVTFKWVVVRCLPTISYLTTLDKYVLLSMVMLCVVCAWHAIIAVCPTDVAPYWDNMALISLAVIYTVFHLVFFLWMYLVTYRRRRVMTRKDKEYLNLFDSDQPFKQKNRFELLNTLGNHPGDQSDKYLGSSAATTVVRKTIHPLTSTGKLLQHVSNSSDGVYRPNPIEQNHKNLTNKHTLEQHQQRPLMRPSVTKNNSNFPQNHDRGQQILLTSSDIEAMAMKQFRVGSIGC</sequence>
<keyword evidence="3 6" id="KW-1133">Transmembrane helix</keyword>